<evidence type="ECO:0000313" key="4">
    <source>
        <dbReference type="Proteomes" id="UP000242715"/>
    </source>
</evidence>
<dbReference type="EMBL" id="DF973286">
    <property type="protein sequence ID" value="GAU24249.1"/>
    <property type="molecule type" value="Genomic_DNA"/>
</dbReference>
<feature type="domain" description="HTH three-helical bundle" evidence="2">
    <location>
        <begin position="186"/>
        <end position="226"/>
    </location>
</feature>
<accession>A0A2Z6MYR3</accession>
<proteinExistence type="predicted"/>
<dbReference type="PANTHER" id="PTHR34799">
    <property type="entry name" value="OS07G0656300 PROTEIN"/>
    <property type="match status" value="1"/>
</dbReference>
<evidence type="ECO:0000259" key="2">
    <source>
        <dbReference type="Pfam" id="PF25370"/>
    </source>
</evidence>
<dbReference type="Proteomes" id="UP000242715">
    <property type="component" value="Unassembled WGS sequence"/>
</dbReference>
<dbReference type="Pfam" id="PF25370">
    <property type="entry name" value="HTH_74"/>
    <property type="match status" value="1"/>
</dbReference>
<gene>
    <name evidence="3" type="ORF">TSUD_23850</name>
</gene>
<name>A0A2Z6MYR3_TRISU</name>
<protein>
    <recommendedName>
        <fullName evidence="2">HTH three-helical bundle domain-containing protein</fullName>
    </recommendedName>
</protein>
<dbReference type="AlphaFoldDB" id="A0A2Z6MYR3"/>
<feature type="compositionally biased region" description="Low complexity" evidence="1">
    <location>
        <begin position="41"/>
        <end position="54"/>
    </location>
</feature>
<reference evidence="4" key="1">
    <citation type="journal article" date="2017" name="Front. Plant Sci.">
        <title>Climate Clever Clovers: New Paradigm to Reduce the Environmental Footprint of Ruminants by Breeding Low Methanogenic Forages Utilizing Haplotype Variation.</title>
        <authorList>
            <person name="Kaur P."/>
            <person name="Appels R."/>
            <person name="Bayer P.E."/>
            <person name="Keeble-Gagnere G."/>
            <person name="Wang J."/>
            <person name="Hirakawa H."/>
            <person name="Shirasawa K."/>
            <person name="Vercoe P."/>
            <person name="Stefanova K."/>
            <person name="Durmic Z."/>
            <person name="Nichols P."/>
            <person name="Revell C."/>
            <person name="Isobe S.N."/>
            <person name="Edwards D."/>
            <person name="Erskine W."/>
        </authorList>
    </citation>
    <scope>NUCLEOTIDE SEQUENCE [LARGE SCALE GENOMIC DNA]</scope>
    <source>
        <strain evidence="4">cv. Daliak</strain>
    </source>
</reference>
<sequence length="226" mass="24593">MSSFPSSQERIVASAMLLLHTAPRLHSISNGVEVPYERRSSSSNRFSERSVSSESDKSSVSSSFLINAGDSSDKSEDEIKSTPVSFFSATRRYRQMKFKIARKMRSKVILTSSSGSGDRKLCSDATLKISPGSGSGEATSSLSTISSERSLRYANRSRCASTTENGIRREAPPPAKKQRVKAAVGTPHLRRRGEVILKFLSHGGSSEGRIREIIGDSPDTSKALRM</sequence>
<dbReference type="OrthoDB" id="515857at2759"/>
<evidence type="ECO:0000256" key="1">
    <source>
        <dbReference type="SAM" id="MobiDB-lite"/>
    </source>
</evidence>
<dbReference type="PANTHER" id="PTHR34799:SF2">
    <property type="entry name" value="OS07G0656300 PROTEIN"/>
    <property type="match status" value="1"/>
</dbReference>
<keyword evidence="4" id="KW-1185">Reference proteome</keyword>
<feature type="region of interest" description="Disordered" evidence="1">
    <location>
        <begin position="158"/>
        <end position="177"/>
    </location>
</feature>
<dbReference type="InterPro" id="IPR057523">
    <property type="entry name" value="HTH_74"/>
</dbReference>
<feature type="region of interest" description="Disordered" evidence="1">
    <location>
        <begin position="29"/>
        <end position="54"/>
    </location>
</feature>
<evidence type="ECO:0000313" key="3">
    <source>
        <dbReference type="EMBL" id="GAU24249.1"/>
    </source>
</evidence>
<organism evidence="3 4">
    <name type="scientific">Trifolium subterraneum</name>
    <name type="common">Subterranean clover</name>
    <dbReference type="NCBI Taxonomy" id="3900"/>
    <lineage>
        <taxon>Eukaryota</taxon>
        <taxon>Viridiplantae</taxon>
        <taxon>Streptophyta</taxon>
        <taxon>Embryophyta</taxon>
        <taxon>Tracheophyta</taxon>
        <taxon>Spermatophyta</taxon>
        <taxon>Magnoliopsida</taxon>
        <taxon>eudicotyledons</taxon>
        <taxon>Gunneridae</taxon>
        <taxon>Pentapetalae</taxon>
        <taxon>rosids</taxon>
        <taxon>fabids</taxon>
        <taxon>Fabales</taxon>
        <taxon>Fabaceae</taxon>
        <taxon>Papilionoideae</taxon>
        <taxon>50 kb inversion clade</taxon>
        <taxon>NPAAA clade</taxon>
        <taxon>Hologalegina</taxon>
        <taxon>IRL clade</taxon>
        <taxon>Trifolieae</taxon>
        <taxon>Trifolium</taxon>
    </lineage>
</organism>